<accession>A0ABZ1J6J3</accession>
<evidence type="ECO:0000313" key="2">
    <source>
        <dbReference type="Proteomes" id="UP001622690"/>
    </source>
</evidence>
<evidence type="ECO:0000313" key="1">
    <source>
        <dbReference type="EMBL" id="WTO87783.1"/>
    </source>
</evidence>
<organism evidence="1 2">
    <name type="scientific">Streptomyces nigra</name>
    <dbReference type="NCBI Taxonomy" id="1827580"/>
    <lineage>
        <taxon>Bacteria</taxon>
        <taxon>Bacillati</taxon>
        <taxon>Actinomycetota</taxon>
        <taxon>Actinomycetes</taxon>
        <taxon>Kitasatosporales</taxon>
        <taxon>Streptomycetaceae</taxon>
        <taxon>Streptomyces</taxon>
    </lineage>
</organism>
<gene>
    <name evidence="1" type="ORF">OHU27_08760</name>
</gene>
<dbReference type="Proteomes" id="UP001622690">
    <property type="component" value="Chromosome"/>
</dbReference>
<proteinExistence type="predicted"/>
<keyword evidence="2" id="KW-1185">Reference proteome</keyword>
<name>A0ABZ1J6J3_9ACTN</name>
<dbReference type="EMBL" id="CP108125">
    <property type="protein sequence ID" value="WTO87783.1"/>
    <property type="molecule type" value="Genomic_DNA"/>
</dbReference>
<sequence length="105" mass="10970">MYAVRCAGLGCGGLGFAFGQEFPTRTGVLRGLAGEYGLGFAFGQEFPTRTTRADFVVGCGWPRWGEFAVGVLRFGGWEEERGGGRAGFVCGGGWARPGVIVVGGL</sequence>
<protein>
    <submittedName>
        <fullName evidence="1">Uncharacterized protein</fullName>
    </submittedName>
</protein>
<reference evidence="1 2" key="1">
    <citation type="submission" date="2022-10" db="EMBL/GenBank/DDBJ databases">
        <title>The complete genomes of actinobacterial strains from the NBC collection.</title>
        <authorList>
            <person name="Joergensen T.S."/>
            <person name="Alvarez Arevalo M."/>
            <person name="Sterndorff E.B."/>
            <person name="Faurdal D."/>
            <person name="Vuksanovic O."/>
            <person name="Mourched A.-S."/>
            <person name="Charusanti P."/>
            <person name="Shaw S."/>
            <person name="Blin K."/>
            <person name="Weber T."/>
        </authorList>
    </citation>
    <scope>NUCLEOTIDE SEQUENCE [LARGE SCALE GENOMIC DNA]</scope>
    <source>
        <strain evidence="1 2">NBC_00206</strain>
    </source>
</reference>